<reference evidence="3" key="1">
    <citation type="submission" date="2015-07" db="EMBL/GenBank/DDBJ databases">
        <authorList>
            <person name="Rodrigo-Torres Lidia"/>
            <person name="Arahal R.David."/>
        </authorList>
    </citation>
    <scope>NUCLEOTIDE SEQUENCE [LARGE SCALE GENOMIC DNA]</scope>
    <source>
        <strain evidence="3">CECT 4801</strain>
    </source>
</reference>
<dbReference type="InterPro" id="IPR013159">
    <property type="entry name" value="DnaA_C"/>
</dbReference>
<evidence type="ECO:0000313" key="3">
    <source>
        <dbReference type="Proteomes" id="UP000048926"/>
    </source>
</evidence>
<proteinExistence type="predicted"/>
<accession>A0A0M6YCC3</accession>
<organism evidence="2 3">
    <name type="scientific">Roseibium aggregatum</name>
    <dbReference type="NCBI Taxonomy" id="187304"/>
    <lineage>
        <taxon>Bacteria</taxon>
        <taxon>Pseudomonadati</taxon>
        <taxon>Pseudomonadota</taxon>
        <taxon>Alphaproteobacteria</taxon>
        <taxon>Hyphomicrobiales</taxon>
        <taxon>Stappiaceae</taxon>
        <taxon>Roseibium</taxon>
    </lineage>
</organism>
<dbReference type="GO" id="GO:0005524">
    <property type="term" value="F:ATP binding"/>
    <property type="evidence" value="ECO:0007669"/>
    <property type="project" value="InterPro"/>
</dbReference>
<evidence type="ECO:0000313" key="2">
    <source>
        <dbReference type="EMBL" id="CTQ47328.1"/>
    </source>
</evidence>
<dbReference type="RefSeq" id="WP_187306637.1">
    <property type="nucleotide sequence ID" value="NZ_CXST01000006.1"/>
</dbReference>
<gene>
    <name evidence="2" type="ORF">LAL4801_05790</name>
</gene>
<sequence length="164" mass="18569">MSKSPITSYFEADKKLPMARSIPKAKYPSVQDVLAAAQEICKVGVRTLKSKDNRPQAAPSRHIAMFIAAYSCKKTLDEIAAEFGPFDRTAVSYARRATCYKIWKGVENAPSEDQRQKRINFLRHLEATKELLRSRGFTIIEPTACELQEEAEKSYKPRKDKKAA</sequence>
<dbReference type="Proteomes" id="UP000048926">
    <property type="component" value="Unassembled WGS sequence"/>
</dbReference>
<dbReference type="Gene3D" id="1.10.1750.10">
    <property type="match status" value="1"/>
</dbReference>
<dbReference type="GO" id="GO:0006275">
    <property type="term" value="P:regulation of DNA replication"/>
    <property type="evidence" value="ECO:0007669"/>
    <property type="project" value="InterPro"/>
</dbReference>
<evidence type="ECO:0000259" key="1">
    <source>
        <dbReference type="SMART" id="SM00760"/>
    </source>
</evidence>
<dbReference type="AlphaFoldDB" id="A0A0M6YCC3"/>
<dbReference type="SUPFAM" id="SSF48295">
    <property type="entry name" value="TrpR-like"/>
    <property type="match status" value="1"/>
</dbReference>
<dbReference type="EMBL" id="CXST01000006">
    <property type="protein sequence ID" value="CTQ47328.1"/>
    <property type="molecule type" value="Genomic_DNA"/>
</dbReference>
<keyword evidence="3" id="KW-1185">Reference proteome</keyword>
<dbReference type="SMART" id="SM00760">
    <property type="entry name" value="Bac_DnaA_C"/>
    <property type="match status" value="1"/>
</dbReference>
<name>A0A0M6YCC3_9HYPH</name>
<dbReference type="GO" id="GO:0006270">
    <property type="term" value="P:DNA replication initiation"/>
    <property type="evidence" value="ECO:0007669"/>
    <property type="project" value="InterPro"/>
</dbReference>
<feature type="domain" description="Chromosomal replication initiator DnaA C-terminal" evidence="1">
    <location>
        <begin position="29"/>
        <end position="98"/>
    </location>
</feature>
<dbReference type="InterPro" id="IPR010921">
    <property type="entry name" value="Trp_repressor/repl_initiator"/>
</dbReference>
<dbReference type="Pfam" id="PF08299">
    <property type="entry name" value="Bac_DnaA_C"/>
    <property type="match status" value="1"/>
</dbReference>
<dbReference type="GO" id="GO:0043565">
    <property type="term" value="F:sequence-specific DNA binding"/>
    <property type="evidence" value="ECO:0007669"/>
    <property type="project" value="InterPro"/>
</dbReference>
<protein>
    <submittedName>
        <fullName evidence="2">Chromosomal replication initiator protein DnaA</fullName>
    </submittedName>
</protein>